<reference evidence="2 3" key="1">
    <citation type="submission" date="2016-05" db="EMBL/GenBank/DDBJ databases">
        <title>Complete Genome and Methylome Analysis of Psychrotrophic Bacterial Isolates from Antarctic Lake Untersee.</title>
        <authorList>
            <person name="Fomenkov A."/>
            <person name="Akimov V.N."/>
            <person name="Vasilyeva L.V."/>
            <person name="Andersen D."/>
            <person name="Vincze T."/>
            <person name="Roberts R.J."/>
        </authorList>
    </citation>
    <scope>NUCLEOTIDE SEQUENCE [LARGE SCALE GENOMIC DNA]</scope>
    <source>
        <strain evidence="2 3">U14-5</strain>
    </source>
</reference>
<dbReference type="NCBIfam" id="TIGR02681">
    <property type="entry name" value="phage_pRha"/>
    <property type="match status" value="1"/>
</dbReference>
<dbReference type="EMBL" id="CP015584">
    <property type="protein sequence ID" value="APT59547.1"/>
    <property type="molecule type" value="Genomic_DNA"/>
</dbReference>
<dbReference type="InterPro" id="IPR005039">
    <property type="entry name" value="Ant_C"/>
</dbReference>
<evidence type="ECO:0000313" key="2">
    <source>
        <dbReference type="EMBL" id="APT59547.1"/>
    </source>
</evidence>
<dbReference type="Pfam" id="PF09669">
    <property type="entry name" value="Phage_pRha"/>
    <property type="match status" value="1"/>
</dbReference>
<sequence length="261" mass="29426">MIEQNIVQPTVDGQKKTALEPKVTVKDGRIWADSRDVASFFGREHKNVLRDIRGLHCSPEFHRLNFAPFKINDLTGESTSHYEMTKSGFAFLVMGFTGREAGRFKEAYIARFDEMEAELRDRGPADIAAMLNDPMALRSMLIGYSERVMTLEAQVAADKPKTVFYDRFANADGLYGIQNASRALGLPPNKLSSLLKQGYLFYQGGNLVAKAVYREQGLFEMKNSLDDQGKTRFQTFVTPKGLLYFARKFGLTVQPKAEELN</sequence>
<organism evidence="2 3">
    <name type="scientific">Roseomonas gilardii</name>
    <dbReference type="NCBI Taxonomy" id="257708"/>
    <lineage>
        <taxon>Bacteria</taxon>
        <taxon>Pseudomonadati</taxon>
        <taxon>Pseudomonadota</taxon>
        <taxon>Alphaproteobacteria</taxon>
        <taxon>Acetobacterales</taxon>
        <taxon>Roseomonadaceae</taxon>
        <taxon>Roseomonas</taxon>
    </lineage>
</organism>
<dbReference type="RefSeq" id="WP_075800260.1">
    <property type="nucleotide sequence ID" value="NZ_CP015584.1"/>
</dbReference>
<gene>
    <name evidence="2" type="ORF">RGI145_19570</name>
</gene>
<dbReference type="Proteomes" id="UP000185494">
    <property type="component" value="Chromosome 2"/>
</dbReference>
<feature type="domain" description="Antirepressor protein C-terminal" evidence="1">
    <location>
        <begin position="152"/>
        <end position="249"/>
    </location>
</feature>
<dbReference type="STRING" id="257708.RGI145_19570"/>
<protein>
    <recommendedName>
        <fullName evidence="1">Antirepressor protein C-terminal domain-containing protein</fullName>
    </recommendedName>
</protein>
<dbReference type="InterPro" id="IPR014054">
    <property type="entry name" value="Phage_regulatory_Rha"/>
</dbReference>
<dbReference type="AlphaFoldDB" id="A0A1L7ALA8"/>
<dbReference type="GO" id="GO:0003677">
    <property type="term" value="F:DNA binding"/>
    <property type="evidence" value="ECO:0007669"/>
    <property type="project" value="InterPro"/>
</dbReference>
<evidence type="ECO:0000313" key="3">
    <source>
        <dbReference type="Proteomes" id="UP000185494"/>
    </source>
</evidence>
<evidence type="ECO:0000259" key="1">
    <source>
        <dbReference type="Pfam" id="PF03374"/>
    </source>
</evidence>
<dbReference type="KEGG" id="rgi:RGI145_19570"/>
<proteinExistence type="predicted"/>
<dbReference type="Pfam" id="PF03374">
    <property type="entry name" value="ANT"/>
    <property type="match status" value="1"/>
</dbReference>
<name>A0A1L7ALA8_9PROT</name>
<accession>A0A1L7ALA8</accession>